<keyword evidence="2" id="KW-0472">Membrane</keyword>
<feature type="compositionally biased region" description="Basic and acidic residues" evidence="1">
    <location>
        <begin position="602"/>
        <end position="620"/>
    </location>
</feature>
<feature type="region of interest" description="Disordered" evidence="1">
    <location>
        <begin position="602"/>
        <end position="630"/>
    </location>
</feature>
<dbReference type="GO" id="GO:0016287">
    <property type="term" value="F:glycerone-phosphate O-acyltransferase activity"/>
    <property type="evidence" value="ECO:0007669"/>
    <property type="project" value="TreeGrafter"/>
</dbReference>
<feature type="compositionally biased region" description="Low complexity" evidence="1">
    <location>
        <begin position="666"/>
        <end position="677"/>
    </location>
</feature>
<feature type="region of interest" description="Disordered" evidence="1">
    <location>
        <begin position="666"/>
        <end position="753"/>
    </location>
</feature>
<evidence type="ECO:0000259" key="3">
    <source>
        <dbReference type="SMART" id="SM00563"/>
    </source>
</evidence>
<dbReference type="PANTHER" id="PTHR31605:SF0">
    <property type="entry name" value="GLYCEROL-3-PHOSPHATE O-ACYLTRANSFERASE 1"/>
    <property type="match status" value="1"/>
</dbReference>
<dbReference type="STRING" id="341454.A0A4S2N767"/>
<gene>
    <name evidence="4" type="ORF">EX30DRAFT_326178</name>
</gene>
<dbReference type="PANTHER" id="PTHR31605">
    <property type="entry name" value="GLYCEROL-3-PHOSPHATE O-ACYLTRANSFERASE 1"/>
    <property type="match status" value="1"/>
</dbReference>
<dbReference type="GO" id="GO:0008654">
    <property type="term" value="P:phospholipid biosynthetic process"/>
    <property type="evidence" value="ECO:0007669"/>
    <property type="project" value="TreeGrafter"/>
</dbReference>
<dbReference type="Pfam" id="PF01553">
    <property type="entry name" value="Acyltransferase"/>
    <property type="match status" value="2"/>
</dbReference>
<evidence type="ECO:0000256" key="1">
    <source>
        <dbReference type="SAM" id="MobiDB-lite"/>
    </source>
</evidence>
<feature type="transmembrane region" description="Helical" evidence="2">
    <location>
        <begin position="12"/>
        <end position="31"/>
    </location>
</feature>
<accession>A0A4S2N767</accession>
<dbReference type="OrthoDB" id="2427554at2759"/>
<sequence>MADEPKQFPPMIPWLYDLMLWLFSVLVDLFFREVHPRGSFRIPRRGPIIFVAAPHANQFVDPLILMRAVRLEARRRISFLIAGKSMRRKFIGWFSRCVGAVPVERAQDLTKPGSGRIYMDDPENNPLRIRGVGTKFTKECIPGGLIVLPSVGGKSAASTEIQEVVSDDELVIRREFKGSTALGQLTGVTDAGKGTKYKTAPKVDQTDVYDAVFHRLNSGGCVGIFPEGGSHDRTELLPLKAGVAIMALGALAANPNCNLRIVPVGMNYFHAHKFRSRAVIEFGVPIEVPSNLVDMYREGHKREAVQSLLEIIYNGLMSVTVTSPDYDTLMLIQAARRLYKPAHKKTPLSAVVELNRRLVIGYTHFKDDPRIVQLRQSVSDYNRALRHLGLRDHQVEYAKFSIHMVLFTLFYRVIKLVVIAAFAFPGFLLFSPVFVATKIISRKKAAEALRGSTVKIQARDVMATWKLLVALAFAPLLYNFYTIIFCYLTWKHRFFGMVPDCIPILGVAALGWIIFPTITFAALRFGEIAMDIIKSLRPLLLCLNPTSANTLHKLRDRRAQLSTDVTSLINDLGPEIFPDFDAKRNMVDPFTKQHPPTILFDGRIRRDSDASERTGAHASDHSTFTSGLHSPSSEILAGISDHGFQAHAIPKGETFNNLGEVGIFASRPSSRGRSRSGSSGGFPLKALSGMDGTNASFEEVSRKIKHAMKERRHRRRKSQTGGDWEEEEEEIVEVHDEDVEEEERGSVEGKKRV</sequence>
<proteinExistence type="predicted"/>
<dbReference type="InterPro" id="IPR002123">
    <property type="entry name" value="Plipid/glycerol_acylTrfase"/>
</dbReference>
<organism evidence="4 5">
    <name type="scientific">Ascodesmis nigricans</name>
    <dbReference type="NCBI Taxonomy" id="341454"/>
    <lineage>
        <taxon>Eukaryota</taxon>
        <taxon>Fungi</taxon>
        <taxon>Dikarya</taxon>
        <taxon>Ascomycota</taxon>
        <taxon>Pezizomycotina</taxon>
        <taxon>Pezizomycetes</taxon>
        <taxon>Pezizales</taxon>
        <taxon>Ascodesmidaceae</taxon>
        <taxon>Ascodesmis</taxon>
    </lineage>
</organism>
<dbReference type="EMBL" id="ML220112">
    <property type="protein sequence ID" value="TGZ85192.1"/>
    <property type="molecule type" value="Genomic_DNA"/>
</dbReference>
<dbReference type="SUPFAM" id="SSF69593">
    <property type="entry name" value="Glycerol-3-phosphate (1)-acyltransferase"/>
    <property type="match status" value="2"/>
</dbReference>
<feature type="transmembrane region" description="Helical" evidence="2">
    <location>
        <begin position="502"/>
        <end position="525"/>
    </location>
</feature>
<feature type="domain" description="Phospholipid/glycerol acyltransferase" evidence="3">
    <location>
        <begin position="49"/>
        <end position="269"/>
    </location>
</feature>
<keyword evidence="2" id="KW-0812">Transmembrane</keyword>
<reference evidence="4 5" key="1">
    <citation type="submission" date="2019-04" db="EMBL/GenBank/DDBJ databases">
        <title>Comparative genomics and transcriptomics to analyze fruiting body development in filamentous ascomycetes.</title>
        <authorList>
            <consortium name="DOE Joint Genome Institute"/>
            <person name="Lutkenhaus R."/>
            <person name="Traeger S."/>
            <person name="Breuer J."/>
            <person name="Kuo A."/>
            <person name="Lipzen A."/>
            <person name="Pangilinan J."/>
            <person name="Dilworth D."/>
            <person name="Sandor L."/>
            <person name="Poggeler S."/>
            <person name="Barry K."/>
            <person name="Grigoriev I.V."/>
            <person name="Nowrousian M."/>
        </authorList>
    </citation>
    <scope>NUCLEOTIDE SEQUENCE [LARGE SCALE GENOMIC DNA]</scope>
    <source>
        <strain evidence="4 5">CBS 389.68</strain>
    </source>
</reference>
<evidence type="ECO:0000313" key="4">
    <source>
        <dbReference type="EMBL" id="TGZ85192.1"/>
    </source>
</evidence>
<dbReference type="Proteomes" id="UP000298138">
    <property type="component" value="Unassembled WGS sequence"/>
</dbReference>
<dbReference type="GO" id="GO:0004366">
    <property type="term" value="F:glycerol-3-phosphate O-acyltransferase activity"/>
    <property type="evidence" value="ECO:0007669"/>
    <property type="project" value="TreeGrafter"/>
</dbReference>
<keyword evidence="5" id="KW-1185">Reference proteome</keyword>
<feature type="transmembrane region" description="Helical" evidence="2">
    <location>
        <begin position="467"/>
        <end position="490"/>
    </location>
</feature>
<feature type="transmembrane region" description="Helical" evidence="2">
    <location>
        <begin position="420"/>
        <end position="440"/>
    </location>
</feature>
<protein>
    <recommendedName>
        <fullName evidence="3">Phospholipid/glycerol acyltransferase domain-containing protein</fullName>
    </recommendedName>
</protein>
<dbReference type="InParanoid" id="A0A4S2N767"/>
<dbReference type="CDD" id="cd07992">
    <property type="entry name" value="LPLAT_AAK14816-like"/>
    <property type="match status" value="1"/>
</dbReference>
<keyword evidence="2" id="KW-1133">Transmembrane helix</keyword>
<name>A0A4S2N767_9PEZI</name>
<feature type="compositionally biased region" description="Acidic residues" evidence="1">
    <location>
        <begin position="723"/>
        <end position="743"/>
    </location>
</feature>
<feature type="compositionally biased region" description="Polar residues" evidence="1">
    <location>
        <begin position="621"/>
        <end position="630"/>
    </location>
</feature>
<feature type="compositionally biased region" description="Basic and acidic residues" evidence="1">
    <location>
        <begin position="744"/>
        <end position="753"/>
    </location>
</feature>
<dbReference type="AlphaFoldDB" id="A0A4S2N767"/>
<feature type="compositionally biased region" description="Basic residues" evidence="1">
    <location>
        <begin position="703"/>
        <end position="718"/>
    </location>
</feature>
<dbReference type="FunCoup" id="A0A4S2N767">
    <property type="interactions" value="77"/>
</dbReference>
<evidence type="ECO:0000313" key="5">
    <source>
        <dbReference type="Proteomes" id="UP000298138"/>
    </source>
</evidence>
<dbReference type="SMART" id="SM00563">
    <property type="entry name" value="PlsC"/>
    <property type="match status" value="1"/>
</dbReference>
<evidence type="ECO:0000256" key="2">
    <source>
        <dbReference type="SAM" id="Phobius"/>
    </source>
</evidence>
<dbReference type="InterPro" id="IPR052744">
    <property type="entry name" value="GPAT/DAPAT"/>
</dbReference>